<comment type="caution">
    <text evidence="10">The sequence shown here is derived from an EMBL/GenBank/DDBJ whole genome shotgun (WGS) entry which is preliminary data.</text>
</comment>
<dbReference type="InterPro" id="IPR011053">
    <property type="entry name" value="Single_hybrid_motif"/>
</dbReference>
<feature type="compositionally biased region" description="Low complexity" evidence="7">
    <location>
        <begin position="76"/>
        <end position="107"/>
    </location>
</feature>
<dbReference type="SUPFAM" id="SSF51230">
    <property type="entry name" value="Single hybrid motif"/>
    <property type="match status" value="1"/>
</dbReference>
<evidence type="ECO:0000256" key="3">
    <source>
        <dbReference type="ARBA" id="ARBA00022679"/>
    </source>
</evidence>
<feature type="compositionally biased region" description="Low complexity" evidence="7">
    <location>
        <begin position="229"/>
        <end position="264"/>
    </location>
</feature>
<dbReference type="PROSITE" id="PS50968">
    <property type="entry name" value="BIOTINYL_LIPOYL"/>
    <property type="match status" value="1"/>
</dbReference>
<dbReference type="InterPro" id="IPR036625">
    <property type="entry name" value="E3-bd_dom_sf"/>
</dbReference>
<dbReference type="PROSITE" id="PS00189">
    <property type="entry name" value="LIPOYL"/>
    <property type="match status" value="1"/>
</dbReference>
<feature type="region of interest" description="Disordered" evidence="7">
    <location>
        <begin position="226"/>
        <end position="270"/>
    </location>
</feature>
<dbReference type="InterPro" id="IPR023213">
    <property type="entry name" value="CAT-like_dom_sf"/>
</dbReference>
<organism evidence="10 11">
    <name type="scientific">Nesterenkonia halobia</name>
    <dbReference type="NCBI Taxonomy" id="37922"/>
    <lineage>
        <taxon>Bacteria</taxon>
        <taxon>Bacillati</taxon>
        <taxon>Actinomycetota</taxon>
        <taxon>Actinomycetes</taxon>
        <taxon>Micrococcales</taxon>
        <taxon>Micrococcaceae</taxon>
        <taxon>Nesterenkonia</taxon>
    </lineage>
</organism>
<feature type="region of interest" description="Disordered" evidence="7">
    <location>
        <begin position="76"/>
        <end position="192"/>
    </location>
</feature>
<protein>
    <recommendedName>
        <fullName evidence="6">Dihydrolipoamide acetyltransferase component of pyruvate dehydrogenase complex</fullName>
        <ecNumber evidence="6">2.3.1.-</ecNumber>
    </recommendedName>
</protein>
<feature type="domain" description="Lipoyl-binding" evidence="8">
    <location>
        <begin position="1"/>
        <end position="76"/>
    </location>
</feature>
<dbReference type="InterPro" id="IPR000089">
    <property type="entry name" value="Biotin_lipoyl"/>
</dbReference>
<dbReference type="PROSITE" id="PS51826">
    <property type="entry name" value="PSBD"/>
    <property type="match status" value="1"/>
</dbReference>
<evidence type="ECO:0000256" key="4">
    <source>
        <dbReference type="ARBA" id="ARBA00022823"/>
    </source>
</evidence>
<dbReference type="Pfam" id="PF00198">
    <property type="entry name" value="2-oxoacid_dh"/>
    <property type="match status" value="1"/>
</dbReference>
<feature type="domain" description="Peripheral subunit-binding (PSBD)" evidence="9">
    <location>
        <begin position="186"/>
        <end position="223"/>
    </location>
</feature>
<evidence type="ECO:0000256" key="6">
    <source>
        <dbReference type="RuleBase" id="RU003423"/>
    </source>
</evidence>
<dbReference type="Pfam" id="PF02817">
    <property type="entry name" value="E3_binding"/>
    <property type="match status" value="1"/>
</dbReference>
<name>A0ABP6R8E0_9MICC</name>
<evidence type="ECO:0000256" key="1">
    <source>
        <dbReference type="ARBA" id="ARBA00001938"/>
    </source>
</evidence>
<reference evidence="11" key="1">
    <citation type="journal article" date="2019" name="Int. J. Syst. Evol. Microbiol.">
        <title>The Global Catalogue of Microorganisms (GCM) 10K type strain sequencing project: providing services to taxonomists for standard genome sequencing and annotation.</title>
        <authorList>
            <consortium name="The Broad Institute Genomics Platform"/>
            <consortium name="The Broad Institute Genome Sequencing Center for Infectious Disease"/>
            <person name="Wu L."/>
            <person name="Ma J."/>
        </authorList>
    </citation>
    <scope>NUCLEOTIDE SEQUENCE [LARGE SCALE GENOMIC DNA]</scope>
    <source>
        <strain evidence="11">JCM 11483</strain>
    </source>
</reference>
<evidence type="ECO:0000256" key="7">
    <source>
        <dbReference type="SAM" id="MobiDB-lite"/>
    </source>
</evidence>
<evidence type="ECO:0000259" key="8">
    <source>
        <dbReference type="PROSITE" id="PS50968"/>
    </source>
</evidence>
<dbReference type="Proteomes" id="UP001501736">
    <property type="component" value="Unassembled WGS sequence"/>
</dbReference>
<dbReference type="EC" id="2.3.1.-" evidence="6"/>
<sequence length="502" mass="51558">MTTFDLPDLGEGLTEATLLSWLVSEGDTIAVDQPVAEVETAKSTLEVPSPFAGTVTRLHGAEGDTMIVERPLISVDAGDDAAGPDAAAEPSAAQAPVAQPAAQSAGALDHREEERAGAAVPGDPDAAPAPETADEGSGNVLIGYGTSGASGGPRRRRRRAAPPSASSTTPSTAPATSSPRERAPRVSSPLVRRLARDHAIPLSGLAGSGPDGLILRSDVLAAMQTAGDRPATTAQQTSASSPASAAGPPASPAAAQAPRPAPAGLAISDRDPITGIRKAVATRLATSRREIPEATTWQDVDVTELLALRARLKEQAARTGEEAPSLLALIGRFVLAGLARHPELATRVDDREDGEQEIVHFDGVNLGFAAQTDTGLVVPVVRRAERLSARGLHREVSRLVADARAGRLSGAELSGGTFTVNNYGVFGSDGATPIINHPEVAILGIGRILERPWAVDGELTVRSIATLTLAFDHRVCDGGAAGGFLHFVASCVEDPASALAEL</sequence>
<feature type="compositionally biased region" description="Low complexity" evidence="7">
    <location>
        <begin position="161"/>
        <end position="178"/>
    </location>
</feature>
<comment type="cofactor">
    <cofactor evidence="1 6">
        <name>(R)-lipoate</name>
        <dbReference type="ChEBI" id="CHEBI:83088"/>
    </cofactor>
</comment>
<evidence type="ECO:0000256" key="5">
    <source>
        <dbReference type="ARBA" id="ARBA00023315"/>
    </source>
</evidence>
<keyword evidence="4 6" id="KW-0450">Lipoyl</keyword>
<dbReference type="InterPro" id="IPR050743">
    <property type="entry name" value="2-oxoacid_DH_E2_comp"/>
</dbReference>
<proteinExistence type="inferred from homology"/>
<dbReference type="Gene3D" id="2.40.50.100">
    <property type="match status" value="1"/>
</dbReference>
<dbReference type="Gene3D" id="4.10.320.10">
    <property type="entry name" value="E3-binding domain"/>
    <property type="match status" value="1"/>
</dbReference>
<evidence type="ECO:0000313" key="10">
    <source>
        <dbReference type="EMBL" id="GAA3279020.1"/>
    </source>
</evidence>
<dbReference type="EMBL" id="BAAAYG010000002">
    <property type="protein sequence ID" value="GAA3279020.1"/>
    <property type="molecule type" value="Genomic_DNA"/>
</dbReference>
<dbReference type="InterPro" id="IPR001078">
    <property type="entry name" value="2-oxoacid_DH_actylTfrase"/>
</dbReference>
<dbReference type="Pfam" id="PF00364">
    <property type="entry name" value="Biotin_lipoyl"/>
    <property type="match status" value="1"/>
</dbReference>
<comment type="similarity">
    <text evidence="2 6">Belongs to the 2-oxoacid dehydrogenase family.</text>
</comment>
<keyword evidence="11" id="KW-1185">Reference proteome</keyword>
<dbReference type="SUPFAM" id="SSF47005">
    <property type="entry name" value="Peripheral subunit-binding domain of 2-oxo acid dehydrogenase complex"/>
    <property type="match status" value="1"/>
</dbReference>
<dbReference type="Gene3D" id="3.30.559.10">
    <property type="entry name" value="Chloramphenicol acetyltransferase-like domain"/>
    <property type="match status" value="1"/>
</dbReference>
<dbReference type="CDD" id="cd06849">
    <property type="entry name" value="lipoyl_domain"/>
    <property type="match status" value="1"/>
</dbReference>
<evidence type="ECO:0000313" key="11">
    <source>
        <dbReference type="Proteomes" id="UP001501736"/>
    </source>
</evidence>
<keyword evidence="3 6" id="KW-0808">Transferase</keyword>
<keyword evidence="5 6" id="KW-0012">Acyltransferase</keyword>
<gene>
    <name evidence="10" type="ORF">GCM10020260_01680</name>
</gene>
<dbReference type="InterPro" id="IPR004167">
    <property type="entry name" value="PSBD"/>
</dbReference>
<dbReference type="PANTHER" id="PTHR43178">
    <property type="entry name" value="DIHYDROLIPOAMIDE ACETYLTRANSFERASE COMPONENT OF PYRUVATE DEHYDROGENASE COMPLEX"/>
    <property type="match status" value="1"/>
</dbReference>
<dbReference type="RefSeq" id="WP_344717298.1">
    <property type="nucleotide sequence ID" value="NZ_BAAAYG010000002.1"/>
</dbReference>
<dbReference type="SUPFAM" id="SSF52777">
    <property type="entry name" value="CoA-dependent acyltransferases"/>
    <property type="match status" value="1"/>
</dbReference>
<dbReference type="InterPro" id="IPR003016">
    <property type="entry name" value="2-oxoA_DH_lipoyl-BS"/>
</dbReference>
<feature type="compositionally biased region" description="Low complexity" evidence="7">
    <location>
        <begin position="117"/>
        <end position="131"/>
    </location>
</feature>
<evidence type="ECO:0000256" key="2">
    <source>
        <dbReference type="ARBA" id="ARBA00007317"/>
    </source>
</evidence>
<dbReference type="PANTHER" id="PTHR43178:SF5">
    <property type="entry name" value="LIPOAMIDE ACYLTRANSFERASE COMPONENT OF BRANCHED-CHAIN ALPHA-KETO ACID DEHYDROGENASE COMPLEX, MITOCHONDRIAL"/>
    <property type="match status" value="1"/>
</dbReference>
<accession>A0ABP6R8E0</accession>
<evidence type="ECO:0000259" key="9">
    <source>
        <dbReference type="PROSITE" id="PS51826"/>
    </source>
</evidence>